<dbReference type="Proteomes" id="UP001201629">
    <property type="component" value="Unassembled WGS sequence"/>
</dbReference>
<feature type="non-terminal residue" evidence="2">
    <location>
        <position position="197"/>
    </location>
</feature>
<feature type="region of interest" description="Disordered" evidence="1">
    <location>
        <begin position="159"/>
        <end position="197"/>
    </location>
</feature>
<feature type="compositionally biased region" description="Polar residues" evidence="1">
    <location>
        <begin position="172"/>
        <end position="191"/>
    </location>
</feature>
<comment type="caution">
    <text evidence="2">The sequence shown here is derived from an EMBL/GenBank/DDBJ whole genome shotgun (WGS) entry which is preliminary data.</text>
</comment>
<keyword evidence="2" id="KW-0378">Hydrolase</keyword>
<keyword evidence="3" id="KW-1185">Reference proteome</keyword>
<gene>
    <name evidence="2" type="ORF">NIE79_003800</name>
</gene>
<sequence length="197" mass="19872">MLVIHGLWLPGGSSTGGLAIWAEDSAAPIPAPRSGRPARERPHPFAAGHTDLAAVLADAAEPSRPDTALLTLPTVAGAPTDSPELIRTTVAPAARGRLTMAGWRVPTLVYDPDDALSLLQALDDISAVAGATLRHLAELADFAADLVTRGRILPGVRTMTADQTPGAGATAADQTPNAGATTAGETPNAGATTAGEP</sequence>
<name>A0ABS9N5Y0_9ACTN</name>
<dbReference type="GO" id="GO:0004386">
    <property type="term" value="F:helicase activity"/>
    <property type="evidence" value="ECO:0007669"/>
    <property type="project" value="UniProtKB-KW"/>
</dbReference>
<proteinExistence type="predicted"/>
<evidence type="ECO:0000313" key="2">
    <source>
        <dbReference type="EMBL" id="MCG5445350.1"/>
    </source>
</evidence>
<keyword evidence="2" id="KW-0067">ATP-binding</keyword>
<evidence type="ECO:0000313" key="3">
    <source>
        <dbReference type="Proteomes" id="UP001201629"/>
    </source>
</evidence>
<keyword evidence="2" id="KW-0547">Nucleotide-binding</keyword>
<evidence type="ECO:0000256" key="1">
    <source>
        <dbReference type="SAM" id="MobiDB-lite"/>
    </source>
</evidence>
<organism evidence="2 3">
    <name type="scientific">Micromonospora trifolii</name>
    <dbReference type="NCBI Taxonomy" id="2911208"/>
    <lineage>
        <taxon>Bacteria</taxon>
        <taxon>Bacillati</taxon>
        <taxon>Actinomycetota</taxon>
        <taxon>Actinomycetes</taxon>
        <taxon>Micromonosporales</taxon>
        <taxon>Micromonosporaceae</taxon>
        <taxon>Micromonospora</taxon>
    </lineage>
</organism>
<accession>A0ABS9N5Y0</accession>
<reference evidence="2 3" key="1">
    <citation type="submission" date="2022-01" db="EMBL/GenBank/DDBJ databases">
        <authorList>
            <person name="Riesco R."/>
            <person name="Trujillo M.E."/>
        </authorList>
    </citation>
    <scope>NUCLEOTIDE SEQUENCE [LARGE SCALE GENOMIC DNA]</scope>
    <source>
        <strain evidence="2 3">NIE79</strain>
    </source>
</reference>
<keyword evidence="2" id="KW-0347">Helicase</keyword>
<dbReference type="EMBL" id="JAKKFD010000035">
    <property type="protein sequence ID" value="MCG5445350.1"/>
    <property type="molecule type" value="Genomic_DNA"/>
</dbReference>
<protein>
    <submittedName>
        <fullName evidence="2">ATP-dependent helicase</fullName>
    </submittedName>
</protein>